<dbReference type="GO" id="GO:0005737">
    <property type="term" value="C:cytoplasm"/>
    <property type="evidence" value="ECO:0007669"/>
    <property type="project" value="TreeGrafter"/>
</dbReference>
<keyword evidence="3 5" id="KW-0808">Transferase</keyword>
<evidence type="ECO:0000313" key="7">
    <source>
        <dbReference type="EMBL" id="QIS10005.1"/>
    </source>
</evidence>
<dbReference type="Pfam" id="PF00155">
    <property type="entry name" value="Aminotran_1_2"/>
    <property type="match status" value="1"/>
</dbReference>
<dbReference type="InterPro" id="IPR004839">
    <property type="entry name" value="Aminotransferase_I/II_large"/>
</dbReference>
<dbReference type="RefSeq" id="WP_167473039.1">
    <property type="nucleotide sequence ID" value="NZ_CP046172.1"/>
</dbReference>
<evidence type="ECO:0000313" key="8">
    <source>
        <dbReference type="Proteomes" id="UP000503540"/>
    </source>
</evidence>
<keyword evidence="2 5" id="KW-0032">Aminotransferase</keyword>
<evidence type="ECO:0000256" key="1">
    <source>
        <dbReference type="ARBA" id="ARBA00001933"/>
    </source>
</evidence>
<evidence type="ECO:0000259" key="6">
    <source>
        <dbReference type="Pfam" id="PF00155"/>
    </source>
</evidence>
<dbReference type="EC" id="2.6.1.-" evidence="5"/>
<organism evidence="7 8">
    <name type="scientific">Nocardia arthritidis</name>
    <dbReference type="NCBI Taxonomy" id="228602"/>
    <lineage>
        <taxon>Bacteria</taxon>
        <taxon>Bacillati</taxon>
        <taxon>Actinomycetota</taxon>
        <taxon>Actinomycetes</taxon>
        <taxon>Mycobacteriales</taxon>
        <taxon>Nocardiaceae</taxon>
        <taxon>Nocardia</taxon>
    </lineage>
</organism>
<proteinExistence type="inferred from homology"/>
<dbReference type="InterPro" id="IPR051326">
    <property type="entry name" value="Kynurenine-oxoglutarate_AT"/>
</dbReference>
<keyword evidence="8" id="KW-1185">Reference proteome</keyword>
<evidence type="ECO:0000256" key="4">
    <source>
        <dbReference type="ARBA" id="ARBA00022898"/>
    </source>
</evidence>
<dbReference type="InterPro" id="IPR015421">
    <property type="entry name" value="PyrdxlP-dep_Trfase_major"/>
</dbReference>
<dbReference type="GO" id="GO:0030170">
    <property type="term" value="F:pyridoxal phosphate binding"/>
    <property type="evidence" value="ECO:0007669"/>
    <property type="project" value="InterPro"/>
</dbReference>
<keyword evidence="4" id="KW-0663">Pyridoxal phosphate</keyword>
<protein>
    <recommendedName>
        <fullName evidence="5">Aminotransferase</fullName>
        <ecNumber evidence="5">2.6.1.-</ecNumber>
    </recommendedName>
</protein>
<feature type="domain" description="Aminotransferase class I/classII large" evidence="6">
    <location>
        <begin position="48"/>
        <end position="376"/>
    </location>
</feature>
<dbReference type="CDD" id="cd00609">
    <property type="entry name" value="AAT_like"/>
    <property type="match status" value="1"/>
</dbReference>
<reference evidence="7 8" key="1">
    <citation type="journal article" date="2019" name="ACS Chem. Biol.">
        <title>Identification and Mobilization of a Cryptic Antibiotic Biosynthesis Gene Locus from a Human-Pathogenic Nocardia Isolate.</title>
        <authorList>
            <person name="Herisse M."/>
            <person name="Ishida K."/>
            <person name="Porter J.L."/>
            <person name="Howden B."/>
            <person name="Hertweck C."/>
            <person name="Stinear T.P."/>
            <person name="Pidot S.J."/>
        </authorList>
    </citation>
    <scope>NUCLEOTIDE SEQUENCE [LARGE SCALE GENOMIC DNA]</scope>
    <source>
        <strain evidence="7 8">AUSMDU00012717</strain>
    </source>
</reference>
<dbReference type="PANTHER" id="PTHR43807:SF12">
    <property type="entry name" value="AMINOTRANSFERASE, CLASSES I AND II FAMILY PROTEIN, EXPRESSED"/>
    <property type="match status" value="1"/>
</dbReference>
<dbReference type="Gene3D" id="3.90.1150.10">
    <property type="entry name" value="Aspartate Aminotransferase, domain 1"/>
    <property type="match status" value="1"/>
</dbReference>
<comment type="cofactor">
    <cofactor evidence="1 5">
        <name>pyridoxal 5'-phosphate</name>
        <dbReference type="ChEBI" id="CHEBI:597326"/>
    </cofactor>
</comment>
<sequence>MTGIPVAARVGALARSGLFRLLAEGRDRDIVDLALGVPGAPATPPGLVESACAALRDGVNQYELPDGNPELRRRIAAELSAPTDPRTELTITVGGSEALTSAVLATVDPGDEVIVFEPFYENFISAIALAGGIPRPVTVRAPDWRYDAAELRAAFGPRTRAILLCTPNNPTGHLLTRSEFTEIALLCERWNVIAISDEIYSAYVYDGNRHVSAADIPGLRERGIVIGSLSKSHAVSGWRIGYLRAAAALTEPIRRVHAAVCGGAAAPLQEAAARAAAESDFWRPTDLSVQRDMAVSIFDEFGFRCIPPDGGCYTMADIREFTGEDCESLAYRLVRETGVMVAPGKFFYSAPGAGDHLVRIAFNRRPAVLDEARRRLAAHRRGTLDDLADLATD</sequence>
<evidence type="ECO:0000256" key="3">
    <source>
        <dbReference type="ARBA" id="ARBA00022679"/>
    </source>
</evidence>
<name>A0A6G9Y9R3_9NOCA</name>
<dbReference type="Gene3D" id="3.40.640.10">
    <property type="entry name" value="Type I PLP-dependent aspartate aminotransferase-like (Major domain)"/>
    <property type="match status" value="1"/>
</dbReference>
<dbReference type="Proteomes" id="UP000503540">
    <property type="component" value="Chromosome"/>
</dbReference>
<evidence type="ECO:0000256" key="5">
    <source>
        <dbReference type="RuleBase" id="RU000481"/>
    </source>
</evidence>
<gene>
    <name evidence="7" type="ORF">F5544_10535</name>
</gene>
<accession>A0A6G9Y9R3</accession>
<dbReference type="AlphaFoldDB" id="A0A6G9Y9R3"/>
<evidence type="ECO:0000256" key="2">
    <source>
        <dbReference type="ARBA" id="ARBA00022576"/>
    </source>
</evidence>
<dbReference type="GO" id="GO:0016212">
    <property type="term" value="F:kynurenine-oxoglutarate transaminase activity"/>
    <property type="evidence" value="ECO:0007669"/>
    <property type="project" value="TreeGrafter"/>
</dbReference>
<comment type="similarity">
    <text evidence="5">Belongs to the class-I pyridoxal-phosphate-dependent aminotransferase family.</text>
</comment>
<dbReference type="PROSITE" id="PS00105">
    <property type="entry name" value="AA_TRANSFER_CLASS_1"/>
    <property type="match status" value="1"/>
</dbReference>
<dbReference type="InterPro" id="IPR004838">
    <property type="entry name" value="NHTrfase_class1_PyrdxlP-BS"/>
</dbReference>
<dbReference type="EMBL" id="CP046172">
    <property type="protein sequence ID" value="QIS10005.1"/>
    <property type="molecule type" value="Genomic_DNA"/>
</dbReference>
<dbReference type="InterPro" id="IPR015424">
    <property type="entry name" value="PyrdxlP-dep_Trfase"/>
</dbReference>
<dbReference type="InterPro" id="IPR015422">
    <property type="entry name" value="PyrdxlP-dep_Trfase_small"/>
</dbReference>
<dbReference type="KEGG" id="nah:F5544_10535"/>
<dbReference type="PANTHER" id="PTHR43807">
    <property type="entry name" value="FI04487P"/>
    <property type="match status" value="1"/>
</dbReference>
<dbReference type="SUPFAM" id="SSF53383">
    <property type="entry name" value="PLP-dependent transferases"/>
    <property type="match status" value="1"/>
</dbReference>